<dbReference type="STRING" id="3218.A0A2K1KFF8"/>
<accession>A0A2K1KFF8</accession>
<evidence type="ECO:0000256" key="3">
    <source>
        <dbReference type="SAM" id="Coils"/>
    </source>
</evidence>
<name>A0A2K1KFF8_PHYPA</name>
<dbReference type="PANTHER" id="PTHR23290:SF0">
    <property type="entry name" value="RRNA N6-ADENOSINE-METHYLTRANSFERASE METTL5"/>
    <property type="match status" value="1"/>
</dbReference>
<dbReference type="PANTHER" id="PTHR23290">
    <property type="entry name" value="RRNA N6-ADENOSINE-METHYLTRANSFERASE METTL5"/>
    <property type="match status" value="1"/>
</dbReference>
<reference evidence="5 7" key="1">
    <citation type="journal article" date="2008" name="Science">
        <title>The Physcomitrella genome reveals evolutionary insights into the conquest of land by plants.</title>
        <authorList>
            <person name="Rensing S."/>
            <person name="Lang D."/>
            <person name="Zimmer A."/>
            <person name="Terry A."/>
            <person name="Salamov A."/>
            <person name="Shapiro H."/>
            <person name="Nishiyama T."/>
            <person name="Perroud P.-F."/>
            <person name="Lindquist E."/>
            <person name="Kamisugi Y."/>
            <person name="Tanahashi T."/>
            <person name="Sakakibara K."/>
            <person name="Fujita T."/>
            <person name="Oishi K."/>
            <person name="Shin-I T."/>
            <person name="Kuroki Y."/>
            <person name="Toyoda A."/>
            <person name="Suzuki Y."/>
            <person name="Hashimoto A."/>
            <person name="Yamaguchi K."/>
            <person name="Sugano A."/>
            <person name="Kohara Y."/>
            <person name="Fujiyama A."/>
            <person name="Anterola A."/>
            <person name="Aoki S."/>
            <person name="Ashton N."/>
            <person name="Barbazuk W.B."/>
            <person name="Barker E."/>
            <person name="Bennetzen J."/>
            <person name="Bezanilla M."/>
            <person name="Blankenship R."/>
            <person name="Cho S.H."/>
            <person name="Dutcher S."/>
            <person name="Estelle M."/>
            <person name="Fawcett J.A."/>
            <person name="Gundlach H."/>
            <person name="Hanada K."/>
            <person name="Heyl A."/>
            <person name="Hicks K.A."/>
            <person name="Hugh J."/>
            <person name="Lohr M."/>
            <person name="Mayer K."/>
            <person name="Melkozernov A."/>
            <person name="Murata T."/>
            <person name="Nelson D."/>
            <person name="Pils B."/>
            <person name="Prigge M."/>
            <person name="Reiss B."/>
            <person name="Renner T."/>
            <person name="Rombauts S."/>
            <person name="Rushton P."/>
            <person name="Sanderfoot A."/>
            <person name="Schween G."/>
            <person name="Shiu S.-H."/>
            <person name="Stueber K."/>
            <person name="Theodoulou F.L."/>
            <person name="Tu H."/>
            <person name="Van de Peer Y."/>
            <person name="Verrier P.J."/>
            <person name="Waters E."/>
            <person name="Wood A."/>
            <person name="Yang L."/>
            <person name="Cove D."/>
            <person name="Cuming A."/>
            <person name="Hasebe M."/>
            <person name="Lucas S."/>
            <person name="Mishler D.B."/>
            <person name="Reski R."/>
            <person name="Grigoriev I."/>
            <person name="Quatrano R.S."/>
            <person name="Boore J.L."/>
        </authorList>
    </citation>
    <scope>NUCLEOTIDE SEQUENCE [LARGE SCALE GENOMIC DNA]</scope>
    <source>
        <strain evidence="6 7">cv. Gransden 2004</strain>
    </source>
</reference>
<feature type="coiled-coil region" evidence="3">
    <location>
        <begin position="77"/>
        <end position="104"/>
    </location>
</feature>
<feature type="domain" description="Methyltransferase small" evidence="4">
    <location>
        <begin position="48"/>
        <end position="139"/>
    </location>
</feature>
<dbReference type="Gramene" id="Pp3c6_12910V3.2">
    <property type="protein sequence ID" value="Pp3c6_12910V3.2"/>
    <property type="gene ID" value="Pp3c6_12910"/>
</dbReference>
<dbReference type="OrthoDB" id="7848332at2759"/>
<dbReference type="GO" id="GO:0031167">
    <property type="term" value="P:rRNA methylation"/>
    <property type="evidence" value="ECO:0000318"/>
    <property type="project" value="GO_Central"/>
</dbReference>
<comment type="similarity">
    <text evidence="1">Belongs to the methyltransferase superfamily. PrmA family.</text>
</comment>
<evidence type="ECO:0000256" key="1">
    <source>
        <dbReference type="ARBA" id="ARBA00009741"/>
    </source>
</evidence>
<gene>
    <name evidence="6" type="primary">LOC112283441</name>
    <name evidence="5" type="ORF">PHYPA_008886</name>
</gene>
<dbReference type="OMA" id="DVVYSIH"/>
<dbReference type="CDD" id="cd02440">
    <property type="entry name" value="AdoMet_MTases"/>
    <property type="match status" value="1"/>
</dbReference>
<dbReference type="GO" id="GO:0005634">
    <property type="term" value="C:nucleus"/>
    <property type="evidence" value="ECO:0007669"/>
    <property type="project" value="EnsemblPlants"/>
</dbReference>
<dbReference type="Pfam" id="PF05175">
    <property type="entry name" value="MTS"/>
    <property type="match status" value="1"/>
</dbReference>
<dbReference type="EMBL" id="ABEU02000006">
    <property type="protein sequence ID" value="PNR52512.1"/>
    <property type="molecule type" value="Genomic_DNA"/>
</dbReference>
<evidence type="ECO:0000256" key="2">
    <source>
        <dbReference type="ARBA" id="ARBA00041374"/>
    </source>
</evidence>
<dbReference type="GO" id="GO:0008988">
    <property type="term" value="F:rRNA (adenine-N6-)-methyltransferase activity"/>
    <property type="evidence" value="ECO:0000318"/>
    <property type="project" value="GO_Central"/>
</dbReference>
<dbReference type="GO" id="GO:0005737">
    <property type="term" value="C:cytoplasm"/>
    <property type="evidence" value="ECO:0007669"/>
    <property type="project" value="EnsemblPlants"/>
</dbReference>
<dbReference type="GO" id="GO:0003676">
    <property type="term" value="F:nucleic acid binding"/>
    <property type="evidence" value="ECO:0007669"/>
    <property type="project" value="InterPro"/>
</dbReference>
<organism evidence="5">
    <name type="scientific">Physcomitrium patens</name>
    <name type="common">Spreading-leaved earth moss</name>
    <name type="synonym">Physcomitrella patens</name>
    <dbReference type="NCBI Taxonomy" id="3218"/>
    <lineage>
        <taxon>Eukaryota</taxon>
        <taxon>Viridiplantae</taxon>
        <taxon>Streptophyta</taxon>
        <taxon>Embryophyta</taxon>
        <taxon>Bryophyta</taxon>
        <taxon>Bryophytina</taxon>
        <taxon>Bryopsida</taxon>
        <taxon>Funariidae</taxon>
        <taxon>Funariales</taxon>
        <taxon>Funariaceae</taxon>
        <taxon>Physcomitrium</taxon>
    </lineage>
</organism>
<reference evidence="6" key="3">
    <citation type="submission" date="2020-12" db="UniProtKB">
        <authorList>
            <consortium name="EnsemblPlants"/>
        </authorList>
    </citation>
    <scope>IDENTIFICATION</scope>
</reference>
<evidence type="ECO:0000313" key="5">
    <source>
        <dbReference type="EMBL" id="PNR52512.1"/>
    </source>
</evidence>
<dbReference type="SUPFAM" id="SSF53335">
    <property type="entry name" value="S-adenosyl-L-methionine-dependent methyltransferases"/>
    <property type="match status" value="1"/>
</dbReference>
<evidence type="ECO:0000313" key="7">
    <source>
        <dbReference type="Proteomes" id="UP000006727"/>
    </source>
</evidence>
<proteinExistence type="inferred from homology"/>
<dbReference type="Proteomes" id="UP000006727">
    <property type="component" value="Chromosome 6"/>
</dbReference>
<keyword evidence="7" id="KW-1185">Reference proteome</keyword>
<dbReference type="InterPro" id="IPR002052">
    <property type="entry name" value="DNA_methylase_N6_adenine_CS"/>
</dbReference>
<dbReference type="PaxDb" id="3218-PP1S177_53V6.1"/>
<dbReference type="PROSITE" id="PS00092">
    <property type="entry name" value="N6_MTASE"/>
    <property type="match status" value="1"/>
</dbReference>
<keyword evidence="3" id="KW-0175">Coiled coil</keyword>
<sequence length="208" mass="22630">MKLKLLESYLGSVTQFPSPKVELEQYPTGPHIASRMLYMAENSFGDITGKVVADLGCGCGTLGIAAALLDAAQVVGVDVDEDALALAQENCEELEVEMDLIQANLSELPLQGLVVDTVVMNPPFGTRRKGADMEFLAAALKVAGTAVYSLHKSSTRTHIKRAAVRDFGAKTADVMCELRYDLQASYKFHKQKEKDIAVDLWRFTTSSV</sequence>
<evidence type="ECO:0000259" key="4">
    <source>
        <dbReference type="Pfam" id="PF05175"/>
    </source>
</evidence>
<dbReference type="GeneID" id="112283441"/>
<dbReference type="EnsemblPlants" id="Pp3c6_12910V3.1">
    <property type="protein sequence ID" value="Pp3c6_12910V3.1"/>
    <property type="gene ID" value="Pp3c6_12910"/>
</dbReference>
<protein>
    <recommendedName>
        <fullName evidence="2">Methyltransferase-like protein 5</fullName>
    </recommendedName>
</protein>
<dbReference type="AlphaFoldDB" id="A0A2K1KFF8"/>
<dbReference type="InterPro" id="IPR051720">
    <property type="entry name" value="rRNA_MeTrfase/Polyamine_Synth"/>
</dbReference>
<evidence type="ECO:0000313" key="6">
    <source>
        <dbReference type="EnsemblPlants" id="Pp3c6_12910V3.1"/>
    </source>
</evidence>
<dbReference type="EnsemblPlants" id="Pp3c6_12910V3.2">
    <property type="protein sequence ID" value="Pp3c6_12910V3.2"/>
    <property type="gene ID" value="Pp3c6_12910"/>
</dbReference>
<dbReference type="RefSeq" id="XP_024377854.1">
    <property type="nucleotide sequence ID" value="XM_024522086.2"/>
</dbReference>
<dbReference type="InterPro" id="IPR007848">
    <property type="entry name" value="Small_mtfrase_dom"/>
</dbReference>
<dbReference type="Gene3D" id="3.40.50.150">
    <property type="entry name" value="Vaccinia Virus protein VP39"/>
    <property type="match status" value="1"/>
</dbReference>
<dbReference type="InterPro" id="IPR029063">
    <property type="entry name" value="SAM-dependent_MTases_sf"/>
</dbReference>
<reference evidence="5 7" key="2">
    <citation type="journal article" date="2018" name="Plant J.">
        <title>The Physcomitrella patens chromosome-scale assembly reveals moss genome structure and evolution.</title>
        <authorList>
            <person name="Lang D."/>
            <person name="Ullrich K.K."/>
            <person name="Murat F."/>
            <person name="Fuchs J."/>
            <person name="Jenkins J."/>
            <person name="Haas F.B."/>
            <person name="Piednoel M."/>
            <person name="Gundlach H."/>
            <person name="Van Bel M."/>
            <person name="Meyberg R."/>
            <person name="Vives C."/>
            <person name="Morata J."/>
            <person name="Symeonidi A."/>
            <person name="Hiss M."/>
            <person name="Muchero W."/>
            <person name="Kamisugi Y."/>
            <person name="Saleh O."/>
            <person name="Blanc G."/>
            <person name="Decker E.L."/>
            <person name="van Gessel N."/>
            <person name="Grimwood J."/>
            <person name="Hayes R.D."/>
            <person name="Graham S.W."/>
            <person name="Gunter L.E."/>
            <person name="McDaniel S.F."/>
            <person name="Hoernstein S.N.W."/>
            <person name="Larsson A."/>
            <person name="Li F.W."/>
            <person name="Perroud P.F."/>
            <person name="Phillips J."/>
            <person name="Ranjan P."/>
            <person name="Rokshar D.S."/>
            <person name="Rothfels C.J."/>
            <person name="Schneider L."/>
            <person name="Shu S."/>
            <person name="Stevenson D.W."/>
            <person name="Thummler F."/>
            <person name="Tillich M."/>
            <person name="Villarreal Aguilar J.C."/>
            <person name="Widiez T."/>
            <person name="Wong G.K."/>
            <person name="Wymore A."/>
            <person name="Zhang Y."/>
            <person name="Zimmer A.D."/>
            <person name="Quatrano R.S."/>
            <person name="Mayer K.F.X."/>
            <person name="Goodstein D."/>
            <person name="Casacuberta J.M."/>
            <person name="Vandepoele K."/>
            <person name="Reski R."/>
            <person name="Cuming A.C."/>
            <person name="Tuskan G.A."/>
            <person name="Maumus F."/>
            <person name="Salse J."/>
            <person name="Schmutz J."/>
            <person name="Rensing S.A."/>
        </authorList>
    </citation>
    <scope>NUCLEOTIDE SEQUENCE [LARGE SCALE GENOMIC DNA]</scope>
    <source>
        <strain evidence="6 7">cv. Gransden 2004</strain>
    </source>
</reference>
<dbReference type="Gramene" id="Pp3c6_12910V3.1">
    <property type="protein sequence ID" value="Pp3c6_12910V3.1"/>
    <property type="gene ID" value="Pp3c6_12910"/>
</dbReference>